<protein>
    <submittedName>
        <fullName evidence="2">Uncharacterized protein</fullName>
    </submittedName>
</protein>
<accession>A0A0F9LDN5</accession>
<dbReference type="EMBL" id="LAZR01012697">
    <property type="protein sequence ID" value="KKM25535.1"/>
    <property type="molecule type" value="Genomic_DNA"/>
</dbReference>
<name>A0A0F9LDN5_9ZZZZ</name>
<sequence>MLMVRVKIKEDETAIGLLVDTHLLTVQGQAGPSMNPEGVLVPGQQQTGLRGFGVVAIEQGFIVGPLESMQPIFEPEKELGNEEAEEVPTELRSGE</sequence>
<proteinExistence type="predicted"/>
<dbReference type="AlphaFoldDB" id="A0A0F9LDN5"/>
<gene>
    <name evidence="2" type="ORF">LCGC14_1593970</name>
</gene>
<organism evidence="2">
    <name type="scientific">marine sediment metagenome</name>
    <dbReference type="NCBI Taxonomy" id="412755"/>
    <lineage>
        <taxon>unclassified sequences</taxon>
        <taxon>metagenomes</taxon>
        <taxon>ecological metagenomes</taxon>
    </lineage>
</organism>
<evidence type="ECO:0000313" key="2">
    <source>
        <dbReference type="EMBL" id="KKM25535.1"/>
    </source>
</evidence>
<feature type="region of interest" description="Disordered" evidence="1">
    <location>
        <begin position="73"/>
        <end position="95"/>
    </location>
</feature>
<comment type="caution">
    <text evidence="2">The sequence shown here is derived from an EMBL/GenBank/DDBJ whole genome shotgun (WGS) entry which is preliminary data.</text>
</comment>
<reference evidence="2" key="1">
    <citation type="journal article" date="2015" name="Nature">
        <title>Complex archaea that bridge the gap between prokaryotes and eukaryotes.</title>
        <authorList>
            <person name="Spang A."/>
            <person name="Saw J.H."/>
            <person name="Jorgensen S.L."/>
            <person name="Zaremba-Niedzwiedzka K."/>
            <person name="Martijn J."/>
            <person name="Lind A.E."/>
            <person name="van Eijk R."/>
            <person name="Schleper C."/>
            <person name="Guy L."/>
            <person name="Ettema T.J."/>
        </authorList>
    </citation>
    <scope>NUCLEOTIDE SEQUENCE</scope>
</reference>
<evidence type="ECO:0000256" key="1">
    <source>
        <dbReference type="SAM" id="MobiDB-lite"/>
    </source>
</evidence>